<organism evidence="1 2">
    <name type="scientific">Celerinatantimonas yamalensis</name>
    <dbReference type="NCBI Taxonomy" id="559956"/>
    <lineage>
        <taxon>Bacteria</taxon>
        <taxon>Pseudomonadati</taxon>
        <taxon>Pseudomonadota</taxon>
        <taxon>Gammaproteobacteria</taxon>
        <taxon>Celerinatantimonadaceae</taxon>
        <taxon>Celerinatantimonas</taxon>
    </lineage>
</organism>
<evidence type="ECO:0000313" key="1">
    <source>
        <dbReference type="EMBL" id="MFM2486410.1"/>
    </source>
</evidence>
<evidence type="ECO:0000313" key="2">
    <source>
        <dbReference type="Proteomes" id="UP001629953"/>
    </source>
</evidence>
<proteinExistence type="predicted"/>
<protein>
    <submittedName>
        <fullName evidence="1">DUF4823 domain-containing protein</fullName>
    </submittedName>
</protein>
<dbReference type="Pfam" id="PF16105">
    <property type="entry name" value="DUF4823"/>
    <property type="match status" value="1"/>
</dbReference>
<name>A0ABW9G9P7_9GAMM</name>
<keyword evidence="2" id="KW-1185">Reference proteome</keyword>
<reference evidence="1 2" key="1">
    <citation type="journal article" date="2013" name="Int. J. Syst. Evol. Microbiol.">
        <title>Celerinatantimonas yamalensis sp. nov., a cold-adapted diazotrophic bacterium from a cold permafrost brine.</title>
        <authorList>
            <person name="Shcherbakova V."/>
            <person name="Chuvilskaya N."/>
            <person name="Rivkina E."/>
            <person name="Demidov N."/>
            <person name="Uchaeva V."/>
            <person name="Suetin S."/>
            <person name="Suzina N."/>
            <person name="Gilichinsky D."/>
        </authorList>
    </citation>
    <scope>NUCLEOTIDE SEQUENCE [LARGE SCALE GENOMIC DNA]</scope>
    <source>
        <strain evidence="1 2">C7</strain>
    </source>
</reference>
<dbReference type="EMBL" id="JBEQCT010000008">
    <property type="protein sequence ID" value="MFM2486410.1"/>
    <property type="molecule type" value="Genomic_DNA"/>
</dbReference>
<sequence length="161" mass="17772">MYTNIRFIIILAGLIGFSVHAQSLFPNKAVLISKVRQPINGPSQNQAETDQASLALVMAFKQYTTERVTYDAVCNSVDCLAGPKSHGYDYYVSPQWVYWDNSAQTPNSQPDIKIAVYSVKTRQVIASRIISANKSSALIGAPTPILSEQIKQAITSLYQDK</sequence>
<comment type="caution">
    <text evidence="1">The sequence shown here is derived from an EMBL/GenBank/DDBJ whole genome shotgun (WGS) entry which is preliminary data.</text>
</comment>
<dbReference type="RefSeq" id="WP_408624710.1">
    <property type="nucleotide sequence ID" value="NZ_JBEQCT010000008.1"/>
</dbReference>
<dbReference type="Proteomes" id="UP001629953">
    <property type="component" value="Unassembled WGS sequence"/>
</dbReference>
<dbReference type="InterPro" id="IPR032248">
    <property type="entry name" value="DUF4823"/>
</dbReference>
<accession>A0ABW9G9P7</accession>
<gene>
    <name evidence="1" type="ORF">ABUE30_15305</name>
</gene>